<proteinExistence type="predicted"/>
<dbReference type="HOGENOM" id="CLU_001268_0_0_1"/>
<dbReference type="GO" id="GO:0006606">
    <property type="term" value="P:protein import into nucleus"/>
    <property type="evidence" value="ECO:0007669"/>
    <property type="project" value="TreeGrafter"/>
</dbReference>
<reference evidence="3" key="2">
    <citation type="submission" date="2010-04" db="EMBL/GenBank/DDBJ databases">
        <authorList>
            <person name="Buell R."/>
            <person name="Hamilton J."/>
            <person name="Hostetler J."/>
        </authorList>
    </citation>
    <scope>NUCLEOTIDE SEQUENCE [LARGE SCALE GENOMIC DNA]</scope>
    <source>
        <strain evidence="3">DAOM:BR144</strain>
    </source>
</reference>
<dbReference type="EnsemblProtists" id="PYU1_T014564">
    <property type="protein sequence ID" value="PYU1_T014564"/>
    <property type="gene ID" value="PYU1_G014533"/>
</dbReference>
<dbReference type="GO" id="GO:0044611">
    <property type="term" value="C:nuclear pore inner ring"/>
    <property type="evidence" value="ECO:0007669"/>
    <property type="project" value="TreeGrafter"/>
</dbReference>
<accession>K3XBG5</accession>
<dbReference type="VEuPathDB" id="FungiDB:PYU1_G014533"/>
<evidence type="ECO:0000313" key="2">
    <source>
        <dbReference type="EnsemblProtists" id="PYU1_T014564"/>
    </source>
</evidence>
<feature type="compositionally biased region" description="Polar residues" evidence="1">
    <location>
        <begin position="1010"/>
        <end position="1022"/>
    </location>
</feature>
<dbReference type="eggNOG" id="ENOG502RAAH">
    <property type="taxonomic scope" value="Eukaryota"/>
</dbReference>
<dbReference type="PANTHER" id="PTHR31431:SF1">
    <property type="entry name" value="NUCLEOPORIN NUP188"/>
    <property type="match status" value="1"/>
</dbReference>
<organism evidence="2 3">
    <name type="scientific">Globisporangium ultimum (strain ATCC 200006 / CBS 805.95 / DAOM BR144)</name>
    <name type="common">Pythium ultimum</name>
    <dbReference type="NCBI Taxonomy" id="431595"/>
    <lineage>
        <taxon>Eukaryota</taxon>
        <taxon>Sar</taxon>
        <taxon>Stramenopiles</taxon>
        <taxon>Oomycota</taxon>
        <taxon>Peronosporomycetes</taxon>
        <taxon>Pythiales</taxon>
        <taxon>Pythiaceae</taxon>
        <taxon>Globisporangium</taxon>
    </lineage>
</organism>
<dbReference type="EMBL" id="GL376574">
    <property type="status" value="NOT_ANNOTATED_CDS"/>
    <property type="molecule type" value="Genomic_DNA"/>
</dbReference>
<dbReference type="InterPro" id="IPR044840">
    <property type="entry name" value="Nup188"/>
</dbReference>
<dbReference type="GO" id="GO:0017056">
    <property type="term" value="F:structural constituent of nuclear pore"/>
    <property type="evidence" value="ECO:0007669"/>
    <property type="project" value="InterPro"/>
</dbReference>
<dbReference type="STRING" id="431595.K3XBG5"/>
<protein>
    <submittedName>
        <fullName evidence="2">Uncharacterized protein</fullName>
    </submittedName>
</protein>
<sequence>MVGMRTDAASAPVDVFAWLVRRQREDVGVEAALDAIRSACGSVPLGGRASSVRSRGSALTTATTASNDKDVFWQIVLNCCDLPASADPEQRKTALQQLATTLDKKKSAKKTDGDADGEDDSKFTWQAIARIRNHYYAERKAFFMVRIELLRTVLFVQPDQHPNFHVVEEIVDDLMKEGLLEALFDEFAGRQLSIAHRPNFFALPDQSPIYSHHQHQAQQAWEVQFLEEEALLRQLLLLALYYSKEKLDFSKAVQTTKALHSWDDCIVPDVFSSSTLALPKSQEKLVEAAHLGAMVSIRMLHQVSLAPFSRPVWGEVFDLSRTFVLGDIGNGKSEANDQFLPSESTCGVLLLAWASVLAHQYHHHRSTVPDDHQLESLLQETLALAENKHGFYQLNVLLRTLVFADDSQDADHSYPFLQAVEMDDKLAWQLPVVTGLQASKKYRKGGVGLGRNGYRVSIFQHVAADFLNDMLVSLGYLDNLENLHQLSAMTKLVSPVLANPHVAEQTLFSGDTREHSASDGLTALIHKSKEVLPRSLLSYIRLYTALCSSTDGSSSSSVLRQVLKEFGKQVSLEAADVLAPRLLPPNDYFAEVDDTGTIKCKRSFYYGDDQLAIPAGTFGQIVELDPTFVHDRRADEAALWSSKHFHFLSAAIAALSALTSVDSCVEIIIGELRGGTEECVNLIIKTSRKLFEYHERIQGSYPVVISTLDIVMNLVRWFLSREASALGADQVDSSRNGFWGHEFISAERNWFVGAVEFAIEILSAHESWKFSTIATKWDLTERCFRPGFLAYLLFDTASDSSESEKKTAKTQQLVALLERFLIASEQLLEEATDLFCEVLKFLVQVWKGATKYGLAVHVEIAGALRSSTNFWQNLTRALKIRMSLDVDDANVAIDMDLTGDGEGNAANAYRGRSSPYGSVQAYSKNSHGIMTSVDTDNTRLPVYQEGLICDTALLQWQLKRNNVDGRGITGAVVKRVKWSNLQAAYVQAQNFALGKWKVFMELCCLQAGGSSESNGPGSTTNGDAEPIVTNRFKRKESMISSPPRLSTRRVTPPSPLDLRAGDSSSNFSGDRTSYGMIQVLSDVISARQGNSALDYFALTHLQHLVELLVSMLHHQFCLVLQKTRDPKYSHTQQRKQLNEPRLTLQKSLKLLSLVENAMHNVDLSANKIKTDMDVDALLGADEMQPNRTPGLWQRLAGDFTEKIDSIGVKLRTSLLTASLLLVRHIVAVRKDEPELSSPGLWSGERDEAQATSILQVKLVHHCMNSIKVCDQHADSASLRELFQVSWCLFQEILDGFVHTTTTARNQKLRLDSYVTLRPLVTLLEHEQNGLTVLFEILIQRFRSKANQSGSSEARAEQRSKQEQALNVLKGLTAVVWNSKNRDLCQRVMVDSSTSELRLLPLLATQLIPLLRAQMDQEQSGSGHHGYVISDATEESFCERSVAHEMWCTLLRFVAGLLKLLSAEQQIRFSHQEGNVIWEFIAHGEPLMLLALHPQTRLTRARVEEQLSILCFLNAVSGSEEMKKQWKQGLPRNFALMMEQSRLLLRRACVLLGSSLSETKKLQQRKTASKSIVGIATSPSAASSLSSFSFSHQTLLHEHLQAVQADDKRRLTEFYRTMEIELAEVARQTSFLLMKWTASLTSQDSMVVIDGARYIDEEKLLPLLTFTPSNQALSMSCEPCLGHLCVVMEFLVAQLEYYAETSKHPSNASPLVFGNTVNTCALLFLKTYLLHNEQYEVSKDDQDEFNSFFQRLNERISSAGASVQARVDCELLRHIEQVIKFYQE</sequence>
<keyword evidence="3" id="KW-1185">Reference proteome</keyword>
<evidence type="ECO:0000256" key="1">
    <source>
        <dbReference type="SAM" id="MobiDB-lite"/>
    </source>
</evidence>
<feature type="region of interest" description="Disordered" evidence="1">
    <location>
        <begin position="1010"/>
        <end position="1067"/>
    </location>
</feature>
<reference evidence="2" key="3">
    <citation type="submission" date="2015-02" db="UniProtKB">
        <authorList>
            <consortium name="EnsemblProtists"/>
        </authorList>
    </citation>
    <scope>IDENTIFICATION</scope>
    <source>
        <strain evidence="2">DAOM BR144</strain>
    </source>
</reference>
<reference evidence="3" key="1">
    <citation type="journal article" date="2010" name="Genome Biol.">
        <title>Genome sequence of the necrotrophic plant pathogen Pythium ultimum reveals original pathogenicity mechanisms and effector repertoire.</title>
        <authorList>
            <person name="Levesque C.A."/>
            <person name="Brouwer H."/>
            <person name="Cano L."/>
            <person name="Hamilton J.P."/>
            <person name="Holt C."/>
            <person name="Huitema E."/>
            <person name="Raffaele S."/>
            <person name="Robideau G.P."/>
            <person name="Thines M."/>
            <person name="Win J."/>
            <person name="Zerillo M.M."/>
            <person name="Beakes G.W."/>
            <person name="Boore J.L."/>
            <person name="Busam D."/>
            <person name="Dumas B."/>
            <person name="Ferriera S."/>
            <person name="Fuerstenberg S.I."/>
            <person name="Gachon C.M."/>
            <person name="Gaulin E."/>
            <person name="Govers F."/>
            <person name="Grenville-Briggs L."/>
            <person name="Horner N."/>
            <person name="Hostetler J."/>
            <person name="Jiang R.H."/>
            <person name="Johnson J."/>
            <person name="Krajaejun T."/>
            <person name="Lin H."/>
            <person name="Meijer H.J."/>
            <person name="Moore B."/>
            <person name="Morris P."/>
            <person name="Phuntmart V."/>
            <person name="Puiu D."/>
            <person name="Shetty J."/>
            <person name="Stajich J.E."/>
            <person name="Tripathy S."/>
            <person name="Wawra S."/>
            <person name="van West P."/>
            <person name="Whitty B.R."/>
            <person name="Coutinho P.M."/>
            <person name="Henrissat B."/>
            <person name="Martin F."/>
            <person name="Thomas P.D."/>
            <person name="Tyler B.M."/>
            <person name="De Vries R.P."/>
            <person name="Kamoun S."/>
            <person name="Yandell M."/>
            <person name="Tisserat N."/>
            <person name="Buell C.R."/>
        </authorList>
    </citation>
    <scope>NUCLEOTIDE SEQUENCE</scope>
    <source>
        <strain evidence="3">DAOM:BR144</strain>
    </source>
</reference>
<name>K3XBG5_GLOUD</name>
<evidence type="ECO:0000313" key="3">
    <source>
        <dbReference type="Proteomes" id="UP000019132"/>
    </source>
</evidence>
<dbReference type="GO" id="GO:0006405">
    <property type="term" value="P:RNA export from nucleus"/>
    <property type="evidence" value="ECO:0007669"/>
    <property type="project" value="TreeGrafter"/>
</dbReference>
<dbReference type="PANTHER" id="PTHR31431">
    <property type="entry name" value="NUCLEOPORIN NUP188 HOMOLOG"/>
    <property type="match status" value="1"/>
</dbReference>
<dbReference type="InParanoid" id="K3XBG5"/>
<dbReference type="OMA" id="RVQCTRS"/>
<dbReference type="Proteomes" id="UP000019132">
    <property type="component" value="Unassembled WGS sequence"/>
</dbReference>